<keyword evidence="2" id="KW-0472">Membrane</keyword>
<dbReference type="EMBL" id="CAXAMM010038795">
    <property type="protein sequence ID" value="CAK9081003.1"/>
    <property type="molecule type" value="Genomic_DNA"/>
</dbReference>
<feature type="compositionally biased region" description="Basic and acidic residues" evidence="1">
    <location>
        <begin position="86"/>
        <end position="101"/>
    </location>
</feature>
<accession>A0ABP0PZJ5</accession>
<dbReference type="Proteomes" id="UP001642464">
    <property type="component" value="Unassembled WGS sequence"/>
</dbReference>
<proteinExistence type="predicted"/>
<feature type="transmembrane region" description="Helical" evidence="2">
    <location>
        <begin position="20"/>
        <end position="41"/>
    </location>
</feature>
<keyword evidence="4" id="KW-1185">Reference proteome</keyword>
<protein>
    <submittedName>
        <fullName evidence="3">Uncharacterized protein</fullName>
    </submittedName>
</protein>
<feature type="region of interest" description="Disordered" evidence="1">
    <location>
        <begin position="74"/>
        <end position="104"/>
    </location>
</feature>
<sequence>MSLQPSPYVTTLLDSFRVMILRFRIAFITTILCSICSALDVHCDAVGSMGRSAVMLQTETGDVQKVQHIGEKDKAIPVQLTPETPEGEKDASHEGHAETGRQQKGVHSFEKSLLIAGSIVTLLSILAVIAYAFTRN</sequence>
<feature type="transmembrane region" description="Helical" evidence="2">
    <location>
        <begin position="113"/>
        <end position="133"/>
    </location>
</feature>
<organism evidence="3 4">
    <name type="scientific">Durusdinium trenchii</name>
    <dbReference type="NCBI Taxonomy" id="1381693"/>
    <lineage>
        <taxon>Eukaryota</taxon>
        <taxon>Sar</taxon>
        <taxon>Alveolata</taxon>
        <taxon>Dinophyceae</taxon>
        <taxon>Suessiales</taxon>
        <taxon>Symbiodiniaceae</taxon>
        <taxon>Durusdinium</taxon>
    </lineage>
</organism>
<reference evidence="3 4" key="1">
    <citation type="submission" date="2024-02" db="EMBL/GenBank/DDBJ databases">
        <authorList>
            <person name="Chen Y."/>
            <person name="Shah S."/>
            <person name="Dougan E. K."/>
            <person name="Thang M."/>
            <person name="Chan C."/>
        </authorList>
    </citation>
    <scope>NUCLEOTIDE SEQUENCE [LARGE SCALE GENOMIC DNA]</scope>
</reference>
<keyword evidence="2" id="KW-1133">Transmembrane helix</keyword>
<name>A0ABP0PZJ5_9DINO</name>
<evidence type="ECO:0000313" key="3">
    <source>
        <dbReference type="EMBL" id="CAK9081003.1"/>
    </source>
</evidence>
<comment type="caution">
    <text evidence="3">The sequence shown here is derived from an EMBL/GenBank/DDBJ whole genome shotgun (WGS) entry which is preliminary data.</text>
</comment>
<keyword evidence="2" id="KW-0812">Transmembrane</keyword>
<evidence type="ECO:0000313" key="4">
    <source>
        <dbReference type="Proteomes" id="UP001642464"/>
    </source>
</evidence>
<gene>
    <name evidence="3" type="ORF">SCF082_LOCUS38600</name>
</gene>
<evidence type="ECO:0000256" key="1">
    <source>
        <dbReference type="SAM" id="MobiDB-lite"/>
    </source>
</evidence>
<evidence type="ECO:0000256" key="2">
    <source>
        <dbReference type="SAM" id="Phobius"/>
    </source>
</evidence>